<gene>
    <name evidence="2" type="ORF">BS47DRAFT_1490675</name>
</gene>
<keyword evidence="3" id="KW-1185">Reference proteome</keyword>
<proteinExistence type="predicted"/>
<keyword evidence="1" id="KW-0472">Membrane</keyword>
<evidence type="ECO:0000256" key="1">
    <source>
        <dbReference type="SAM" id="Phobius"/>
    </source>
</evidence>
<sequence>MSAPLSYVSFAQTLVTNEVNILPVSVLMFFYLLLVAPDPLFLASILEGFL</sequence>
<keyword evidence="1" id="KW-1133">Transmembrane helix</keyword>
<protein>
    <submittedName>
        <fullName evidence="2">Uncharacterized protein</fullName>
    </submittedName>
</protein>
<feature type="transmembrane region" description="Helical" evidence="1">
    <location>
        <begin position="20"/>
        <end position="46"/>
    </location>
</feature>
<keyword evidence="1" id="KW-0812">Transmembrane</keyword>
<evidence type="ECO:0000313" key="3">
    <source>
        <dbReference type="Proteomes" id="UP000886523"/>
    </source>
</evidence>
<dbReference type="Proteomes" id="UP000886523">
    <property type="component" value="Unassembled WGS sequence"/>
</dbReference>
<name>A0A9P6AA02_9AGAM</name>
<dbReference type="AlphaFoldDB" id="A0A9P6AA02"/>
<accession>A0A9P6AA02</accession>
<evidence type="ECO:0000313" key="2">
    <source>
        <dbReference type="EMBL" id="KAF9502608.1"/>
    </source>
</evidence>
<dbReference type="EMBL" id="MU129875">
    <property type="protein sequence ID" value="KAF9502608.1"/>
    <property type="molecule type" value="Genomic_DNA"/>
</dbReference>
<reference evidence="2" key="1">
    <citation type="journal article" date="2020" name="Nat. Commun.">
        <title>Large-scale genome sequencing of mycorrhizal fungi provides insights into the early evolution of symbiotic traits.</title>
        <authorList>
            <person name="Miyauchi S."/>
            <person name="Kiss E."/>
            <person name="Kuo A."/>
            <person name="Drula E."/>
            <person name="Kohler A."/>
            <person name="Sanchez-Garcia M."/>
            <person name="Morin E."/>
            <person name="Andreopoulos B."/>
            <person name="Barry K.W."/>
            <person name="Bonito G."/>
            <person name="Buee M."/>
            <person name="Carver A."/>
            <person name="Chen C."/>
            <person name="Cichocki N."/>
            <person name="Clum A."/>
            <person name="Culley D."/>
            <person name="Crous P.W."/>
            <person name="Fauchery L."/>
            <person name="Girlanda M."/>
            <person name="Hayes R.D."/>
            <person name="Keri Z."/>
            <person name="LaButti K."/>
            <person name="Lipzen A."/>
            <person name="Lombard V."/>
            <person name="Magnuson J."/>
            <person name="Maillard F."/>
            <person name="Murat C."/>
            <person name="Nolan M."/>
            <person name="Ohm R.A."/>
            <person name="Pangilinan J."/>
            <person name="Pereira M.F."/>
            <person name="Perotto S."/>
            <person name="Peter M."/>
            <person name="Pfister S."/>
            <person name="Riley R."/>
            <person name="Sitrit Y."/>
            <person name="Stielow J.B."/>
            <person name="Szollosi G."/>
            <person name="Zifcakova L."/>
            <person name="Stursova M."/>
            <person name="Spatafora J.W."/>
            <person name="Tedersoo L."/>
            <person name="Vaario L.M."/>
            <person name="Yamada A."/>
            <person name="Yan M."/>
            <person name="Wang P."/>
            <person name="Xu J."/>
            <person name="Bruns T."/>
            <person name="Baldrian P."/>
            <person name="Vilgalys R."/>
            <person name="Dunand C."/>
            <person name="Henrissat B."/>
            <person name="Grigoriev I.V."/>
            <person name="Hibbett D."/>
            <person name="Nagy L.G."/>
            <person name="Martin F.M."/>
        </authorList>
    </citation>
    <scope>NUCLEOTIDE SEQUENCE</scope>
    <source>
        <strain evidence="2">UP504</strain>
    </source>
</reference>
<comment type="caution">
    <text evidence="2">The sequence shown here is derived from an EMBL/GenBank/DDBJ whole genome shotgun (WGS) entry which is preliminary data.</text>
</comment>
<organism evidence="2 3">
    <name type="scientific">Hydnum rufescens UP504</name>
    <dbReference type="NCBI Taxonomy" id="1448309"/>
    <lineage>
        <taxon>Eukaryota</taxon>
        <taxon>Fungi</taxon>
        <taxon>Dikarya</taxon>
        <taxon>Basidiomycota</taxon>
        <taxon>Agaricomycotina</taxon>
        <taxon>Agaricomycetes</taxon>
        <taxon>Cantharellales</taxon>
        <taxon>Hydnaceae</taxon>
        <taxon>Hydnum</taxon>
    </lineage>
</organism>